<feature type="domain" description="Glycosyl transferase family 1" evidence="1">
    <location>
        <begin position="207"/>
        <end position="340"/>
    </location>
</feature>
<evidence type="ECO:0000313" key="4">
    <source>
        <dbReference type="Proteomes" id="UP001236663"/>
    </source>
</evidence>
<feature type="domain" description="Glycosyltransferase subfamily 4-like N-terminal" evidence="2">
    <location>
        <begin position="14"/>
        <end position="163"/>
    </location>
</feature>
<organism evidence="3 4">
    <name type="scientific">Cyclobacterium jeungdonense</name>
    <dbReference type="NCBI Taxonomy" id="708087"/>
    <lineage>
        <taxon>Bacteria</taxon>
        <taxon>Pseudomonadati</taxon>
        <taxon>Bacteroidota</taxon>
        <taxon>Cytophagia</taxon>
        <taxon>Cytophagales</taxon>
        <taxon>Cyclobacteriaceae</taxon>
        <taxon>Cyclobacterium</taxon>
    </lineage>
</organism>
<dbReference type="InterPro" id="IPR050194">
    <property type="entry name" value="Glycosyltransferase_grp1"/>
</dbReference>
<proteinExistence type="predicted"/>
<name>A0ABT8C8L2_9BACT</name>
<dbReference type="InterPro" id="IPR001296">
    <property type="entry name" value="Glyco_trans_1"/>
</dbReference>
<dbReference type="RefSeq" id="WP_163385552.1">
    <property type="nucleotide sequence ID" value="NZ_JAUFQS010000013.1"/>
</dbReference>
<dbReference type="PANTHER" id="PTHR45947">
    <property type="entry name" value="SULFOQUINOVOSYL TRANSFERASE SQD2"/>
    <property type="match status" value="1"/>
</dbReference>
<keyword evidence="3" id="KW-0808">Transferase</keyword>
<sequence length="392" mass="44474">MIILQVVASMNPYFGGISQGIRNLIPALEDIGIHNEVVCMDDPNSDYLGLDTFPIHPLGPSGILWAYSFKFKSWLKSNLSRFDAVIVNGLWLYPGFAVYKANEQIKGKRPKIFVMPHGMLDPYFQHSESRMLKALRNWFYWKLIERKLIHSADGILFTCEQEMILARETFRPYHPKKELNIGYGIPEPPPYTEEMSAKFLELCPKIKRKNYLLFLSRIHQKKGVDLLIEAYLQLKEQRYNKELPLLVIAGPGIDTTYGKQLKQLVDQNPMLSDAVFFPGMLTGAAKWGAFYGAKAFILPSHQENFGIAVVEALACGKPVLISNQVNIYREIQEMNGGIVGPDTLVGTLNLLKCWIGFTPEEKQEMGNQAKSCFHNKFAIAPNALRFKNAIIQ</sequence>
<dbReference type="EC" id="2.4.-.-" evidence="3"/>
<dbReference type="PANTHER" id="PTHR45947:SF3">
    <property type="entry name" value="SULFOQUINOVOSYL TRANSFERASE SQD2"/>
    <property type="match status" value="1"/>
</dbReference>
<dbReference type="Pfam" id="PF00534">
    <property type="entry name" value="Glycos_transf_1"/>
    <property type="match status" value="1"/>
</dbReference>
<dbReference type="Proteomes" id="UP001236663">
    <property type="component" value="Unassembled WGS sequence"/>
</dbReference>
<dbReference type="Gene3D" id="3.40.50.2000">
    <property type="entry name" value="Glycogen Phosphorylase B"/>
    <property type="match status" value="2"/>
</dbReference>
<dbReference type="EMBL" id="JAUFQS010000013">
    <property type="protein sequence ID" value="MDN3688865.1"/>
    <property type="molecule type" value="Genomic_DNA"/>
</dbReference>
<evidence type="ECO:0000313" key="3">
    <source>
        <dbReference type="EMBL" id="MDN3688865.1"/>
    </source>
</evidence>
<gene>
    <name evidence="3" type="ORF">QWZ15_13580</name>
</gene>
<keyword evidence="3" id="KW-0328">Glycosyltransferase</keyword>
<dbReference type="SUPFAM" id="SSF53756">
    <property type="entry name" value="UDP-Glycosyltransferase/glycogen phosphorylase"/>
    <property type="match status" value="1"/>
</dbReference>
<dbReference type="InterPro" id="IPR028098">
    <property type="entry name" value="Glyco_trans_4-like_N"/>
</dbReference>
<accession>A0ABT8C8L2</accession>
<protein>
    <submittedName>
        <fullName evidence="3">Glycosyltransferase</fullName>
        <ecNumber evidence="3">2.4.-.-</ecNumber>
    </submittedName>
</protein>
<evidence type="ECO:0000259" key="2">
    <source>
        <dbReference type="Pfam" id="PF13439"/>
    </source>
</evidence>
<keyword evidence="4" id="KW-1185">Reference proteome</keyword>
<comment type="caution">
    <text evidence="3">The sequence shown here is derived from an EMBL/GenBank/DDBJ whole genome shotgun (WGS) entry which is preliminary data.</text>
</comment>
<evidence type="ECO:0000259" key="1">
    <source>
        <dbReference type="Pfam" id="PF00534"/>
    </source>
</evidence>
<dbReference type="Pfam" id="PF13439">
    <property type="entry name" value="Glyco_transf_4"/>
    <property type="match status" value="1"/>
</dbReference>
<reference evidence="4" key="1">
    <citation type="journal article" date="2019" name="Int. J. Syst. Evol. Microbiol.">
        <title>The Global Catalogue of Microorganisms (GCM) 10K type strain sequencing project: providing services to taxonomists for standard genome sequencing and annotation.</title>
        <authorList>
            <consortium name="The Broad Institute Genomics Platform"/>
            <consortium name="The Broad Institute Genome Sequencing Center for Infectious Disease"/>
            <person name="Wu L."/>
            <person name="Ma J."/>
        </authorList>
    </citation>
    <scope>NUCLEOTIDE SEQUENCE [LARGE SCALE GENOMIC DNA]</scope>
    <source>
        <strain evidence="4">CECT 7706</strain>
    </source>
</reference>
<dbReference type="GO" id="GO:0016757">
    <property type="term" value="F:glycosyltransferase activity"/>
    <property type="evidence" value="ECO:0007669"/>
    <property type="project" value="UniProtKB-KW"/>
</dbReference>